<gene>
    <name evidence="1" type="ORF">ENN94_03930</name>
</gene>
<dbReference type="AlphaFoldDB" id="A0A831LL46"/>
<evidence type="ECO:0000313" key="1">
    <source>
        <dbReference type="EMBL" id="HDR46832.1"/>
    </source>
</evidence>
<dbReference type="Pfam" id="PF01244">
    <property type="entry name" value="Peptidase_M19"/>
    <property type="match status" value="1"/>
</dbReference>
<dbReference type="PANTHER" id="PTHR10443">
    <property type="entry name" value="MICROSOMAL DIPEPTIDASE"/>
    <property type="match status" value="1"/>
</dbReference>
<accession>A0A831LL46</accession>
<dbReference type="GO" id="GO:0070573">
    <property type="term" value="F:metallodipeptidase activity"/>
    <property type="evidence" value="ECO:0007669"/>
    <property type="project" value="InterPro"/>
</dbReference>
<reference evidence="1" key="1">
    <citation type="journal article" date="2020" name="mSystems">
        <title>Genome- and Community-Level Interaction Insights into Carbon Utilization and Element Cycling Functions of Hydrothermarchaeota in Hydrothermal Sediment.</title>
        <authorList>
            <person name="Zhou Z."/>
            <person name="Liu Y."/>
            <person name="Xu W."/>
            <person name="Pan J."/>
            <person name="Luo Z.H."/>
            <person name="Li M."/>
        </authorList>
    </citation>
    <scope>NUCLEOTIDE SEQUENCE [LARGE SCALE GENOMIC DNA]</scope>
    <source>
        <strain evidence="1">SpSt-1220</strain>
    </source>
</reference>
<dbReference type="PANTHER" id="PTHR10443:SF12">
    <property type="entry name" value="DIPEPTIDASE"/>
    <property type="match status" value="1"/>
</dbReference>
<dbReference type="InterPro" id="IPR008257">
    <property type="entry name" value="Pept_M19"/>
</dbReference>
<dbReference type="InterPro" id="IPR032466">
    <property type="entry name" value="Metal_Hydrolase"/>
</dbReference>
<dbReference type="Gene3D" id="3.20.20.140">
    <property type="entry name" value="Metal-dependent hydrolases"/>
    <property type="match status" value="1"/>
</dbReference>
<dbReference type="EMBL" id="DSDO01000275">
    <property type="protein sequence ID" value="HDR46832.1"/>
    <property type="molecule type" value="Genomic_DNA"/>
</dbReference>
<proteinExistence type="predicted"/>
<dbReference type="Proteomes" id="UP000886162">
    <property type="component" value="Unassembled WGS sequence"/>
</dbReference>
<organism evidence="1">
    <name type="scientific">Geoalkalibacter subterraneus</name>
    <dbReference type="NCBI Taxonomy" id="483547"/>
    <lineage>
        <taxon>Bacteria</taxon>
        <taxon>Pseudomonadati</taxon>
        <taxon>Thermodesulfobacteriota</taxon>
        <taxon>Desulfuromonadia</taxon>
        <taxon>Desulfuromonadales</taxon>
        <taxon>Geoalkalibacteraceae</taxon>
        <taxon>Geoalkalibacter</taxon>
    </lineage>
</organism>
<dbReference type="SUPFAM" id="SSF51556">
    <property type="entry name" value="Metallo-dependent hydrolases"/>
    <property type="match status" value="1"/>
</dbReference>
<sequence>MSLISWSGRVTLPGISGSAAPLIGRCAAMPTCLSGFKVYLSLPPVARGMLGTEMSDRSRLAVADGHVDLIYMLERHAPDARFLDLRQGGLTPATLAQGNVALLVCALYCEDIYNGAERAWPRLQNLMRQADRRLAGMPRFFSATEPESSRRPAVAFLLENSDALLEADWEMIEGWGLRVAGLTHAGGNRLADGNAICAPRGLTERGRSVVKKMASRGWCLDLAHLSPPAFFQALDLYDGQVFSSHTGLRRFCDRARNLDEEQLRALVSAGGIVGLSPAPEMLTGGAASLEDMVMQVDWLVQRFGPKAVALGSDYGGFEGDCHGLEDHSCWPHLANSLAALGYPAEATEDILGGNWLRIYNGLRL</sequence>
<dbReference type="GO" id="GO:0006508">
    <property type="term" value="P:proteolysis"/>
    <property type="evidence" value="ECO:0007669"/>
    <property type="project" value="InterPro"/>
</dbReference>
<comment type="caution">
    <text evidence="1">The sequence shown here is derived from an EMBL/GenBank/DDBJ whole genome shotgun (WGS) entry which is preliminary data.</text>
</comment>
<name>A0A831LL46_9BACT</name>
<dbReference type="PROSITE" id="PS51365">
    <property type="entry name" value="RENAL_DIPEPTIDASE_2"/>
    <property type="match status" value="1"/>
</dbReference>
<protein>
    <submittedName>
        <fullName evidence="1">Peptidase M19</fullName>
    </submittedName>
</protein>